<feature type="compositionally biased region" description="Basic and acidic residues" evidence="1">
    <location>
        <begin position="79"/>
        <end position="90"/>
    </location>
</feature>
<dbReference type="OrthoDB" id="6630968at2759"/>
<keyword evidence="3" id="KW-1185">Reference proteome</keyword>
<reference evidence="2" key="2">
    <citation type="submission" date="2020-12" db="EMBL/GenBank/DDBJ databases">
        <authorList>
            <person name="Kanost M."/>
        </authorList>
    </citation>
    <scope>NUCLEOTIDE SEQUENCE</scope>
</reference>
<evidence type="ECO:0000313" key="2">
    <source>
        <dbReference type="EMBL" id="KAG6442769.1"/>
    </source>
</evidence>
<accession>A0A921YPB6</accession>
<dbReference type="EMBL" id="JH668295">
    <property type="protein sequence ID" value="KAG6442769.1"/>
    <property type="molecule type" value="Genomic_DNA"/>
</dbReference>
<protein>
    <submittedName>
        <fullName evidence="2">Uncharacterized protein</fullName>
    </submittedName>
</protein>
<reference evidence="2" key="1">
    <citation type="journal article" date="2016" name="Insect Biochem. Mol. Biol.">
        <title>Multifaceted biological insights from a draft genome sequence of the tobacco hornworm moth, Manduca sexta.</title>
        <authorList>
            <person name="Kanost M.R."/>
            <person name="Arrese E.L."/>
            <person name="Cao X."/>
            <person name="Chen Y.R."/>
            <person name="Chellapilla S."/>
            <person name="Goldsmith M.R."/>
            <person name="Grosse-Wilde E."/>
            <person name="Heckel D.G."/>
            <person name="Herndon N."/>
            <person name="Jiang H."/>
            <person name="Papanicolaou A."/>
            <person name="Qu J."/>
            <person name="Soulages J.L."/>
            <person name="Vogel H."/>
            <person name="Walters J."/>
            <person name="Waterhouse R.M."/>
            <person name="Ahn S.J."/>
            <person name="Almeida F.C."/>
            <person name="An C."/>
            <person name="Aqrawi P."/>
            <person name="Bretschneider A."/>
            <person name="Bryant W.B."/>
            <person name="Bucks S."/>
            <person name="Chao H."/>
            <person name="Chevignon G."/>
            <person name="Christen J.M."/>
            <person name="Clarke D.F."/>
            <person name="Dittmer N.T."/>
            <person name="Ferguson L.C.F."/>
            <person name="Garavelou S."/>
            <person name="Gordon K.H.J."/>
            <person name="Gunaratna R.T."/>
            <person name="Han Y."/>
            <person name="Hauser F."/>
            <person name="He Y."/>
            <person name="Heidel-Fischer H."/>
            <person name="Hirsh A."/>
            <person name="Hu Y."/>
            <person name="Jiang H."/>
            <person name="Kalra D."/>
            <person name="Klinner C."/>
            <person name="Konig C."/>
            <person name="Kovar C."/>
            <person name="Kroll A.R."/>
            <person name="Kuwar S.S."/>
            <person name="Lee S.L."/>
            <person name="Lehman R."/>
            <person name="Li K."/>
            <person name="Li Z."/>
            <person name="Liang H."/>
            <person name="Lovelace S."/>
            <person name="Lu Z."/>
            <person name="Mansfield J.H."/>
            <person name="McCulloch K.J."/>
            <person name="Mathew T."/>
            <person name="Morton B."/>
            <person name="Muzny D.M."/>
            <person name="Neunemann D."/>
            <person name="Ongeri F."/>
            <person name="Pauchet Y."/>
            <person name="Pu L.L."/>
            <person name="Pyrousis I."/>
            <person name="Rao X.J."/>
            <person name="Redding A."/>
            <person name="Roesel C."/>
            <person name="Sanchez-Gracia A."/>
            <person name="Schaack S."/>
            <person name="Shukla A."/>
            <person name="Tetreau G."/>
            <person name="Wang Y."/>
            <person name="Xiong G.H."/>
            <person name="Traut W."/>
            <person name="Walsh T.K."/>
            <person name="Worley K.C."/>
            <person name="Wu D."/>
            <person name="Wu W."/>
            <person name="Wu Y.Q."/>
            <person name="Zhang X."/>
            <person name="Zou Z."/>
            <person name="Zucker H."/>
            <person name="Briscoe A.D."/>
            <person name="Burmester T."/>
            <person name="Clem R.J."/>
            <person name="Feyereisen R."/>
            <person name="Grimmelikhuijzen C.J.P."/>
            <person name="Hamodrakas S.J."/>
            <person name="Hansson B.S."/>
            <person name="Huguet E."/>
            <person name="Jermiin L.S."/>
            <person name="Lan Q."/>
            <person name="Lehman H.K."/>
            <person name="Lorenzen M."/>
            <person name="Merzendorfer H."/>
            <person name="Michalopoulos I."/>
            <person name="Morton D.B."/>
            <person name="Muthukrishnan S."/>
            <person name="Oakeshott J.G."/>
            <person name="Palmer W."/>
            <person name="Park Y."/>
            <person name="Passarelli A.L."/>
            <person name="Rozas J."/>
            <person name="Schwartz L.M."/>
            <person name="Smith W."/>
            <person name="Southgate A."/>
            <person name="Vilcinskas A."/>
            <person name="Vogt R."/>
            <person name="Wang P."/>
            <person name="Werren J."/>
            <person name="Yu X.Q."/>
            <person name="Zhou J.J."/>
            <person name="Brown S.J."/>
            <person name="Scherer S.E."/>
            <person name="Richards S."/>
            <person name="Blissard G.W."/>
        </authorList>
    </citation>
    <scope>NUCLEOTIDE SEQUENCE</scope>
</reference>
<feature type="region of interest" description="Disordered" evidence="1">
    <location>
        <begin position="1"/>
        <end position="29"/>
    </location>
</feature>
<dbReference type="AlphaFoldDB" id="A0A921YPB6"/>
<comment type="caution">
    <text evidence="2">The sequence shown here is derived from an EMBL/GenBank/DDBJ whole genome shotgun (WGS) entry which is preliminary data.</text>
</comment>
<gene>
    <name evidence="2" type="ORF">O3G_MSEX002458</name>
</gene>
<sequence length="236" mass="27613">MPRHAGSPYWAAVDFDSEDDDRPSPTLKNRIYSDVWNNEEDENFNSFAGEPVSASFYYVPTKNYDSGEEPPLPPPRRNKPPEDVPRDSIYGRKFSRSLMPEYQEALMYGEKPMRGRRRSMYTEEPIYMSHPMQVEPIYGAVMPPAGYISPMAPPRSRSRMSLNHQPDYVMANYAYGTHRRPSRLMAAYESLSPEYEDWARPFPKTAPENFHLSRYGHLQIDYSFSWNSLDRLIRYQ</sequence>
<proteinExistence type="predicted"/>
<organism evidence="2 3">
    <name type="scientific">Manduca sexta</name>
    <name type="common">Tobacco hawkmoth</name>
    <name type="synonym">Tobacco hornworm</name>
    <dbReference type="NCBI Taxonomy" id="7130"/>
    <lineage>
        <taxon>Eukaryota</taxon>
        <taxon>Metazoa</taxon>
        <taxon>Ecdysozoa</taxon>
        <taxon>Arthropoda</taxon>
        <taxon>Hexapoda</taxon>
        <taxon>Insecta</taxon>
        <taxon>Pterygota</taxon>
        <taxon>Neoptera</taxon>
        <taxon>Endopterygota</taxon>
        <taxon>Lepidoptera</taxon>
        <taxon>Glossata</taxon>
        <taxon>Ditrysia</taxon>
        <taxon>Bombycoidea</taxon>
        <taxon>Sphingidae</taxon>
        <taxon>Sphinginae</taxon>
        <taxon>Sphingini</taxon>
        <taxon>Manduca</taxon>
    </lineage>
</organism>
<name>A0A921YPB6_MANSE</name>
<feature type="region of interest" description="Disordered" evidence="1">
    <location>
        <begin position="63"/>
        <end position="90"/>
    </location>
</feature>
<dbReference type="Proteomes" id="UP000791440">
    <property type="component" value="Unassembled WGS sequence"/>
</dbReference>
<evidence type="ECO:0000256" key="1">
    <source>
        <dbReference type="SAM" id="MobiDB-lite"/>
    </source>
</evidence>
<evidence type="ECO:0000313" key="3">
    <source>
        <dbReference type="Proteomes" id="UP000791440"/>
    </source>
</evidence>